<keyword evidence="2" id="KW-0732">Signal</keyword>
<protein>
    <submittedName>
        <fullName evidence="3">Uncharacterized protein</fullName>
    </submittedName>
</protein>
<feature type="signal peptide" evidence="2">
    <location>
        <begin position="1"/>
        <end position="24"/>
    </location>
</feature>
<reference evidence="3" key="1">
    <citation type="submission" date="2021-01" db="EMBL/GenBank/DDBJ databases">
        <authorList>
            <person name="Corre E."/>
            <person name="Pelletier E."/>
            <person name="Niang G."/>
            <person name="Scheremetjew M."/>
            <person name="Finn R."/>
            <person name="Kale V."/>
            <person name="Holt S."/>
            <person name="Cochrane G."/>
            <person name="Meng A."/>
            <person name="Brown T."/>
            <person name="Cohen L."/>
        </authorList>
    </citation>
    <scope>NUCLEOTIDE SEQUENCE</scope>
    <source>
        <strain evidence="3">CCMP125</strain>
    </source>
</reference>
<evidence type="ECO:0000313" key="3">
    <source>
        <dbReference type="EMBL" id="CAD9961104.1"/>
    </source>
</evidence>
<feature type="compositionally biased region" description="Low complexity" evidence="1">
    <location>
        <begin position="214"/>
        <end position="230"/>
    </location>
</feature>
<feature type="region of interest" description="Disordered" evidence="1">
    <location>
        <begin position="294"/>
        <end position="318"/>
    </location>
</feature>
<accession>A0A7S2Y986</accession>
<feature type="region of interest" description="Disordered" evidence="1">
    <location>
        <begin position="193"/>
        <end position="244"/>
    </location>
</feature>
<feature type="compositionally biased region" description="Pro residues" evidence="1">
    <location>
        <begin position="231"/>
        <end position="242"/>
    </location>
</feature>
<sequence>MCVLRPKLLIFCFYLFISCSFVLSLNSTQISAHDNPQKALGIEIYNATDFQRMRWHWNGCGLLLHELCHLIHQHVWGLPFGPIVDLYEQARASGKYHNILRRDWAGKELTEPSKTTATEDENLQESSSGERDLHYAMVNHKEFFAEMSVTYLAQGYPHLKDAPPSTNVVTCSPPLMEPTVLARLAQRHAMAHAWPPPSFLPADQSPRKTPQQPPDTLQQPLLPRAPMTARAPPPGSYYPPPQQYNIQQHPPFCNKFFPFTSGQLQRFDPRLYQAMHHYWTTDVALWKDPVMYPPSDHTDNESSSVASSETDQEDDDDDHCCFPQRGCRLWWQRWQKTNLVI</sequence>
<proteinExistence type="predicted"/>
<dbReference type="EMBL" id="HBHT01014923">
    <property type="protein sequence ID" value="CAD9961104.1"/>
    <property type="molecule type" value="Transcribed_RNA"/>
</dbReference>
<name>A0A7S2Y986_9STRA</name>
<dbReference type="PROSITE" id="PS51257">
    <property type="entry name" value="PROKAR_LIPOPROTEIN"/>
    <property type="match status" value="1"/>
</dbReference>
<gene>
    <name evidence="3" type="ORF">APAL1065_LOCUS9926</name>
</gene>
<evidence type="ECO:0000256" key="1">
    <source>
        <dbReference type="SAM" id="MobiDB-lite"/>
    </source>
</evidence>
<dbReference type="SUPFAM" id="SSF55486">
    <property type="entry name" value="Metalloproteases ('zincins'), catalytic domain"/>
    <property type="match status" value="1"/>
</dbReference>
<feature type="chain" id="PRO_5030506098" evidence="2">
    <location>
        <begin position="25"/>
        <end position="341"/>
    </location>
</feature>
<dbReference type="AlphaFoldDB" id="A0A7S2Y986"/>
<feature type="region of interest" description="Disordered" evidence="1">
    <location>
        <begin position="110"/>
        <end position="131"/>
    </location>
</feature>
<organism evidence="3">
    <name type="scientific">Entomoneis paludosa</name>
    <dbReference type="NCBI Taxonomy" id="265537"/>
    <lineage>
        <taxon>Eukaryota</taxon>
        <taxon>Sar</taxon>
        <taxon>Stramenopiles</taxon>
        <taxon>Ochrophyta</taxon>
        <taxon>Bacillariophyta</taxon>
        <taxon>Bacillariophyceae</taxon>
        <taxon>Bacillariophycidae</taxon>
        <taxon>Entomoneidaceae</taxon>
        <taxon>Entomoneis</taxon>
    </lineage>
</organism>
<evidence type="ECO:0000256" key="2">
    <source>
        <dbReference type="SAM" id="SignalP"/>
    </source>
</evidence>